<dbReference type="InterPro" id="IPR003653">
    <property type="entry name" value="Peptidase_C48_C"/>
</dbReference>
<dbReference type="Proteomes" id="UP000054007">
    <property type="component" value="Unassembled WGS sequence"/>
</dbReference>
<keyword evidence="2" id="KW-0645">Protease</keyword>
<feature type="compositionally biased region" description="Basic and acidic residues" evidence="5">
    <location>
        <begin position="92"/>
        <end position="102"/>
    </location>
</feature>
<keyword evidence="3" id="KW-0378">Hydrolase</keyword>
<dbReference type="EMBL" id="KN881042">
    <property type="protein sequence ID" value="KIY61123.1"/>
    <property type="molecule type" value="Genomic_DNA"/>
</dbReference>
<evidence type="ECO:0000313" key="8">
    <source>
        <dbReference type="Proteomes" id="UP000054007"/>
    </source>
</evidence>
<dbReference type="GO" id="GO:0006508">
    <property type="term" value="P:proteolysis"/>
    <property type="evidence" value="ECO:0007669"/>
    <property type="project" value="UniProtKB-KW"/>
</dbReference>
<accession>A0A0D7ARY8</accession>
<dbReference type="PANTHER" id="PTHR46915">
    <property type="entry name" value="UBIQUITIN-LIKE PROTEASE 4-RELATED"/>
    <property type="match status" value="1"/>
</dbReference>
<evidence type="ECO:0000256" key="3">
    <source>
        <dbReference type="ARBA" id="ARBA00022801"/>
    </source>
</evidence>
<dbReference type="PROSITE" id="PS50600">
    <property type="entry name" value="ULP_PROTEASE"/>
    <property type="match status" value="1"/>
</dbReference>
<dbReference type="Gene3D" id="3.40.395.10">
    <property type="entry name" value="Adenoviral Proteinase, Chain A"/>
    <property type="match status" value="1"/>
</dbReference>
<evidence type="ECO:0000313" key="7">
    <source>
        <dbReference type="EMBL" id="KIY61123.1"/>
    </source>
</evidence>
<dbReference type="PANTHER" id="PTHR46915:SF2">
    <property type="entry name" value="UBIQUITIN-LIKE PROTEASE 4"/>
    <property type="match status" value="1"/>
</dbReference>
<dbReference type="Pfam" id="PF02902">
    <property type="entry name" value="Peptidase_C48"/>
    <property type="match status" value="1"/>
</dbReference>
<dbReference type="GO" id="GO:0008234">
    <property type="term" value="F:cysteine-type peptidase activity"/>
    <property type="evidence" value="ECO:0007669"/>
    <property type="project" value="UniProtKB-KW"/>
</dbReference>
<keyword evidence="8" id="KW-1185">Reference proteome</keyword>
<gene>
    <name evidence="7" type="ORF">CYLTODRAFT_415656</name>
</gene>
<organism evidence="7 8">
    <name type="scientific">Cylindrobasidium torrendii FP15055 ss-10</name>
    <dbReference type="NCBI Taxonomy" id="1314674"/>
    <lineage>
        <taxon>Eukaryota</taxon>
        <taxon>Fungi</taxon>
        <taxon>Dikarya</taxon>
        <taxon>Basidiomycota</taxon>
        <taxon>Agaricomycotina</taxon>
        <taxon>Agaricomycetes</taxon>
        <taxon>Agaricomycetidae</taxon>
        <taxon>Agaricales</taxon>
        <taxon>Marasmiineae</taxon>
        <taxon>Physalacriaceae</taxon>
        <taxon>Cylindrobasidium</taxon>
    </lineage>
</organism>
<proteinExistence type="inferred from homology"/>
<evidence type="ECO:0000256" key="4">
    <source>
        <dbReference type="ARBA" id="ARBA00022807"/>
    </source>
</evidence>
<reference evidence="7 8" key="1">
    <citation type="journal article" date="2015" name="Fungal Genet. Biol.">
        <title>Evolution of novel wood decay mechanisms in Agaricales revealed by the genome sequences of Fistulina hepatica and Cylindrobasidium torrendii.</title>
        <authorList>
            <person name="Floudas D."/>
            <person name="Held B.W."/>
            <person name="Riley R."/>
            <person name="Nagy L.G."/>
            <person name="Koehler G."/>
            <person name="Ransdell A.S."/>
            <person name="Younus H."/>
            <person name="Chow J."/>
            <person name="Chiniquy J."/>
            <person name="Lipzen A."/>
            <person name="Tritt A."/>
            <person name="Sun H."/>
            <person name="Haridas S."/>
            <person name="LaButti K."/>
            <person name="Ohm R.A."/>
            <person name="Kues U."/>
            <person name="Blanchette R.A."/>
            <person name="Grigoriev I.V."/>
            <person name="Minto R.E."/>
            <person name="Hibbett D.S."/>
        </authorList>
    </citation>
    <scope>NUCLEOTIDE SEQUENCE [LARGE SCALE GENOMIC DNA]</scope>
    <source>
        <strain evidence="7 8">FP15055 ss-10</strain>
    </source>
</reference>
<dbReference type="InterPro" id="IPR038765">
    <property type="entry name" value="Papain-like_cys_pep_sf"/>
</dbReference>
<evidence type="ECO:0000256" key="5">
    <source>
        <dbReference type="SAM" id="MobiDB-lite"/>
    </source>
</evidence>
<keyword evidence="4" id="KW-0788">Thiol protease</keyword>
<dbReference type="GO" id="GO:0016926">
    <property type="term" value="P:protein desumoylation"/>
    <property type="evidence" value="ECO:0007669"/>
    <property type="project" value="UniProtKB-ARBA"/>
</dbReference>
<dbReference type="GO" id="GO:0019783">
    <property type="term" value="F:ubiquitin-like protein peptidase activity"/>
    <property type="evidence" value="ECO:0007669"/>
    <property type="project" value="UniProtKB-ARBA"/>
</dbReference>
<evidence type="ECO:0000259" key="6">
    <source>
        <dbReference type="PROSITE" id="PS50600"/>
    </source>
</evidence>
<sequence length="340" mass="38385">MANDQYATRPVEDGARIHIHGASLATIHSDISSSFISVSFPKNSDEATMLGKLHPDTRGSLILSYLISADNRPAIIINQGDNSDISADLKESCCPDGSREDVPPPDSPSAAGRNPSECILVFPFPWVEKHDGVRIFNRDITVLESMEMLNDNHIAVGTKGYQAVQKWTKRVDIFKKTYLLIPIHRRSEKHWFLTVIYIPDCVLDDHDFPADPRLEERVVIYTLDSLGNSRHEDVAKTLRKYLASEANDKRQQVLRRRPAYCIAQVPSQPNLVDCGFYLLHFCHMFLTERAKCTVLLNAKQKEDELLKSWEAENIGNHRSDLKNELLLLGAIWQRGCPPAG</sequence>
<protein>
    <submittedName>
        <fullName evidence="7">Cysteine proteinase</fullName>
    </submittedName>
</protein>
<name>A0A0D7ARY8_9AGAR</name>
<feature type="region of interest" description="Disordered" evidence="5">
    <location>
        <begin position="92"/>
        <end position="112"/>
    </location>
</feature>
<evidence type="ECO:0000256" key="2">
    <source>
        <dbReference type="ARBA" id="ARBA00022670"/>
    </source>
</evidence>
<dbReference type="STRING" id="1314674.A0A0D7ARY8"/>
<dbReference type="SUPFAM" id="SSF54001">
    <property type="entry name" value="Cysteine proteinases"/>
    <property type="match status" value="1"/>
</dbReference>
<dbReference type="AlphaFoldDB" id="A0A0D7ARY8"/>
<dbReference type="OrthoDB" id="442460at2759"/>
<feature type="domain" description="Ubiquitin-like protease family profile" evidence="6">
    <location>
        <begin position="29"/>
        <end position="285"/>
    </location>
</feature>
<evidence type="ECO:0000256" key="1">
    <source>
        <dbReference type="ARBA" id="ARBA00005234"/>
    </source>
</evidence>
<dbReference type="MEROPS" id="C48.A10"/>
<comment type="similarity">
    <text evidence="1">Belongs to the peptidase C48 family.</text>
</comment>